<dbReference type="InterPro" id="IPR052200">
    <property type="entry name" value="Protoporphyrinogen_IX_DH"/>
</dbReference>
<dbReference type="GO" id="GO:0010181">
    <property type="term" value="F:FMN binding"/>
    <property type="evidence" value="ECO:0007669"/>
    <property type="project" value="InterPro"/>
</dbReference>
<dbReference type="InterPro" id="IPR029039">
    <property type="entry name" value="Flavoprotein-like_sf"/>
</dbReference>
<comment type="cofactor">
    <cofactor evidence="1">
        <name>FMN</name>
        <dbReference type="ChEBI" id="CHEBI:58210"/>
    </cofactor>
</comment>
<dbReference type="PROSITE" id="PS00201">
    <property type="entry name" value="FLAVODOXIN"/>
    <property type="match status" value="1"/>
</dbReference>
<dbReference type="Pfam" id="PF12724">
    <property type="entry name" value="Flavodoxin_5"/>
    <property type="match status" value="1"/>
</dbReference>
<evidence type="ECO:0000259" key="2">
    <source>
        <dbReference type="Pfam" id="PF12724"/>
    </source>
</evidence>
<dbReference type="SUPFAM" id="SSF52218">
    <property type="entry name" value="Flavoproteins"/>
    <property type="match status" value="1"/>
</dbReference>
<evidence type="ECO:0000256" key="1">
    <source>
        <dbReference type="ARBA" id="ARBA00001917"/>
    </source>
</evidence>
<dbReference type="GO" id="GO:0070819">
    <property type="term" value="F:menaquinone-dependent protoporphyrinogen oxidase activity"/>
    <property type="evidence" value="ECO:0007669"/>
    <property type="project" value="TreeGrafter"/>
</dbReference>
<accession>A0AAE2ZTU4</accession>
<dbReference type="GO" id="GO:0009055">
    <property type="term" value="F:electron transfer activity"/>
    <property type="evidence" value="ECO:0007669"/>
    <property type="project" value="InterPro"/>
</dbReference>
<dbReference type="InterPro" id="IPR026816">
    <property type="entry name" value="Flavodoxin_dom"/>
</dbReference>
<dbReference type="PANTHER" id="PTHR38030">
    <property type="entry name" value="PROTOPORPHYRINOGEN IX DEHYDROGENASE [MENAQUINONE]"/>
    <property type="match status" value="1"/>
</dbReference>
<feature type="domain" description="Flavodoxin" evidence="2">
    <location>
        <begin position="4"/>
        <end position="140"/>
    </location>
</feature>
<evidence type="ECO:0000313" key="4">
    <source>
        <dbReference type="Proteomes" id="UP001196509"/>
    </source>
</evidence>
<dbReference type="GO" id="GO:0006783">
    <property type="term" value="P:heme biosynthetic process"/>
    <property type="evidence" value="ECO:0007669"/>
    <property type="project" value="TreeGrafter"/>
</dbReference>
<sequence length="176" mass="19285">MNILVIFATTEGHTAKIAKFVVAELKELGHTASSQDADAYLGGQDPADFDAVILAGSVHANRHQEMLGAFIAAHRKTIDAKKSLLLSVSLSAAFEKTLAEAEGYVKDFCEELDWRPDDYLLVSGAIKHDSYGYYEEMILQDQVLPGRPVQEPDQDQELTNWEALKKSIADFAGKAG</sequence>
<dbReference type="RefSeq" id="WP_220230238.1">
    <property type="nucleotide sequence ID" value="NZ_JAICBX010000004.1"/>
</dbReference>
<proteinExistence type="predicted"/>
<organism evidence="3 4">
    <name type="scientific">Flavimaribacter sediminis</name>
    <dbReference type="NCBI Taxonomy" id="2865987"/>
    <lineage>
        <taxon>Bacteria</taxon>
        <taxon>Pseudomonadati</taxon>
        <taxon>Pseudomonadota</taxon>
        <taxon>Alphaproteobacteria</taxon>
        <taxon>Hyphomicrobiales</taxon>
        <taxon>Rhizobiaceae</taxon>
        <taxon>Flavimaribacter</taxon>
    </lineage>
</organism>
<keyword evidence="4" id="KW-1185">Reference proteome</keyword>
<reference evidence="3" key="1">
    <citation type="submission" date="2021-08" db="EMBL/GenBank/DDBJ databases">
        <title>Hoeflea bacterium WL0058 sp. nov., isolated from the sediment.</title>
        <authorList>
            <person name="Wang L."/>
            <person name="Zhang D."/>
        </authorList>
    </citation>
    <scope>NUCLEOTIDE SEQUENCE</scope>
    <source>
        <strain evidence="3">WL0058</strain>
    </source>
</reference>
<dbReference type="Proteomes" id="UP001196509">
    <property type="component" value="Unassembled WGS sequence"/>
</dbReference>
<dbReference type="EMBL" id="JAICBX010000004">
    <property type="protein sequence ID" value="MBW8639512.1"/>
    <property type="molecule type" value="Genomic_DNA"/>
</dbReference>
<gene>
    <name evidence="3" type="ORF">K1W69_20125</name>
</gene>
<evidence type="ECO:0000313" key="3">
    <source>
        <dbReference type="EMBL" id="MBW8639512.1"/>
    </source>
</evidence>
<dbReference type="InterPro" id="IPR001226">
    <property type="entry name" value="Flavodoxin_CS"/>
</dbReference>
<comment type="caution">
    <text evidence="3">The sequence shown here is derived from an EMBL/GenBank/DDBJ whole genome shotgun (WGS) entry which is preliminary data.</text>
</comment>
<name>A0AAE2ZTU4_9HYPH</name>
<dbReference type="AlphaFoldDB" id="A0AAE2ZTU4"/>
<dbReference type="PANTHER" id="PTHR38030:SF2">
    <property type="entry name" value="PROTOPORPHYRINOGEN IX DEHYDROGENASE [QUINONE]"/>
    <property type="match status" value="1"/>
</dbReference>
<protein>
    <recommendedName>
        <fullName evidence="2">Flavodoxin domain-containing protein</fullName>
    </recommendedName>
</protein>
<dbReference type="Gene3D" id="3.40.50.360">
    <property type="match status" value="1"/>
</dbReference>